<accession>A0ACA9NU28</accession>
<evidence type="ECO:0000313" key="1">
    <source>
        <dbReference type="EMBL" id="CAG8668390.1"/>
    </source>
</evidence>
<evidence type="ECO:0000313" key="2">
    <source>
        <dbReference type="Proteomes" id="UP000789702"/>
    </source>
</evidence>
<dbReference type="EMBL" id="CAJVPU010018857">
    <property type="protein sequence ID" value="CAG8668390.1"/>
    <property type="molecule type" value="Genomic_DNA"/>
</dbReference>
<protein>
    <submittedName>
        <fullName evidence="1">3877_t:CDS:1</fullName>
    </submittedName>
</protein>
<reference evidence="1" key="1">
    <citation type="submission" date="2021-06" db="EMBL/GenBank/DDBJ databases">
        <authorList>
            <person name="Kallberg Y."/>
            <person name="Tangrot J."/>
            <person name="Rosling A."/>
        </authorList>
    </citation>
    <scope>NUCLEOTIDE SEQUENCE</scope>
    <source>
        <strain evidence="1">IL203A</strain>
    </source>
</reference>
<gene>
    <name evidence="1" type="ORF">DHETER_LOCUS10069</name>
</gene>
<keyword evidence="2" id="KW-1185">Reference proteome</keyword>
<proteinExistence type="predicted"/>
<sequence length="129" mass="15418">NWIYPIYFENTINGLYARFIMYDKKYEPPSTDKIMKITDSDEKYKQIDTYAQNKAKKWLESYIKEINVIDGIASKIISNRKYAYKHVYKNAIKTAQSILYQKVGNTYEIFHGEWLSFEDFKATNNVERL</sequence>
<feature type="non-terminal residue" evidence="1">
    <location>
        <position position="1"/>
    </location>
</feature>
<dbReference type="Proteomes" id="UP000789702">
    <property type="component" value="Unassembled WGS sequence"/>
</dbReference>
<organism evidence="1 2">
    <name type="scientific">Dentiscutata heterogama</name>
    <dbReference type="NCBI Taxonomy" id="1316150"/>
    <lineage>
        <taxon>Eukaryota</taxon>
        <taxon>Fungi</taxon>
        <taxon>Fungi incertae sedis</taxon>
        <taxon>Mucoromycota</taxon>
        <taxon>Glomeromycotina</taxon>
        <taxon>Glomeromycetes</taxon>
        <taxon>Diversisporales</taxon>
        <taxon>Gigasporaceae</taxon>
        <taxon>Dentiscutata</taxon>
    </lineage>
</organism>
<comment type="caution">
    <text evidence="1">The sequence shown here is derived from an EMBL/GenBank/DDBJ whole genome shotgun (WGS) entry which is preliminary data.</text>
</comment>
<name>A0ACA9NU28_9GLOM</name>